<evidence type="ECO:0000313" key="2">
    <source>
        <dbReference type="EMBL" id="GAI92461.1"/>
    </source>
</evidence>
<name>X1TM93_9ZZZZ</name>
<organism evidence="2">
    <name type="scientific">marine sediment metagenome</name>
    <dbReference type="NCBI Taxonomy" id="412755"/>
    <lineage>
        <taxon>unclassified sequences</taxon>
        <taxon>metagenomes</taxon>
        <taxon>ecological metagenomes</taxon>
    </lineage>
</organism>
<reference evidence="2" key="1">
    <citation type="journal article" date="2014" name="Front. Microbiol.">
        <title>High frequency of phylogenetically diverse reductive dehalogenase-homologous genes in deep subseafloor sedimentary metagenomes.</title>
        <authorList>
            <person name="Kawai M."/>
            <person name="Futagami T."/>
            <person name="Toyoda A."/>
            <person name="Takaki Y."/>
            <person name="Nishi S."/>
            <person name="Hori S."/>
            <person name="Arai W."/>
            <person name="Tsubouchi T."/>
            <person name="Morono Y."/>
            <person name="Uchiyama I."/>
            <person name="Ito T."/>
            <person name="Fujiyama A."/>
            <person name="Inagaki F."/>
            <person name="Takami H."/>
        </authorList>
    </citation>
    <scope>NUCLEOTIDE SEQUENCE</scope>
    <source>
        <strain evidence="2">Expedition CK06-06</strain>
    </source>
</reference>
<proteinExistence type="predicted"/>
<protein>
    <submittedName>
        <fullName evidence="2">Uncharacterized protein</fullName>
    </submittedName>
</protein>
<evidence type="ECO:0000256" key="1">
    <source>
        <dbReference type="SAM" id="MobiDB-lite"/>
    </source>
</evidence>
<feature type="non-terminal residue" evidence="2">
    <location>
        <position position="1"/>
    </location>
</feature>
<dbReference type="AlphaFoldDB" id="X1TM93"/>
<accession>X1TM93</accession>
<dbReference type="EMBL" id="BARW01023158">
    <property type="protein sequence ID" value="GAI92461.1"/>
    <property type="molecule type" value="Genomic_DNA"/>
</dbReference>
<feature type="compositionally biased region" description="Basic and acidic residues" evidence="1">
    <location>
        <begin position="19"/>
        <end position="32"/>
    </location>
</feature>
<sequence>LSSRGKRKQPTGIEYMAAKPERQEKKGDFCRR</sequence>
<comment type="caution">
    <text evidence="2">The sequence shown here is derived from an EMBL/GenBank/DDBJ whole genome shotgun (WGS) entry which is preliminary data.</text>
</comment>
<gene>
    <name evidence="2" type="ORF">S12H4_38470</name>
</gene>
<feature type="region of interest" description="Disordered" evidence="1">
    <location>
        <begin position="1"/>
        <end position="32"/>
    </location>
</feature>